<dbReference type="Gene3D" id="3.40.190.10">
    <property type="entry name" value="Periplasmic binding protein-like II"/>
    <property type="match status" value="2"/>
</dbReference>
<dbReference type="AlphaFoldDB" id="E3BGM2"/>
<dbReference type="GO" id="GO:0042597">
    <property type="term" value="C:periplasmic space"/>
    <property type="evidence" value="ECO:0007669"/>
    <property type="project" value="UniProtKB-SubCell"/>
</dbReference>
<dbReference type="PANTHER" id="PTHR30222">
    <property type="entry name" value="SPERMIDINE/PUTRESCINE-BINDING PERIPLASMIC PROTEIN"/>
    <property type="match status" value="1"/>
</dbReference>
<keyword evidence="2" id="KW-0813">Transport</keyword>
<dbReference type="GO" id="GO:0015846">
    <property type="term" value="P:polyamine transport"/>
    <property type="evidence" value="ECO:0007669"/>
    <property type="project" value="InterPro"/>
</dbReference>
<dbReference type="InterPro" id="IPR001188">
    <property type="entry name" value="Sperm_putr-bd"/>
</dbReference>
<dbReference type="eggNOG" id="COG0687">
    <property type="taxonomic scope" value="Bacteria"/>
</dbReference>
<sequence>MNNKVFGLVLIGIAMPAKSIELAILEWEGYISSFKQDFEAYAISKGKDITLTISEDLDNEPVYITNFDDMFHVLRSSKADIVTPTSSFYNREGGRLYNLLVPIDRSRLSNVASLPSSLSESMYDLKDEKHFSVPLIGGSYGLAYNASYVPAPSSWEVLSAPENKGKVSMTDKLVEANGYIAAIMAGTNPKDVYDQNNVDHDKALKILQDMRGNTTKYWGGMAMPDDMKSWHYITTYGFGIAAANSEGQDWKMVIPKEGQTLWLDTIAISSSIRDDKEKLEAAYFLIDYMLSGEVQAEMTRMFGSVPVVTNAKEHWSSEEQQRFNVQSDEFYIEGNLWQALDKRTSNFYELLWNQAGK</sequence>
<dbReference type="STRING" id="796620.VIBC2010_01004"/>
<dbReference type="PANTHER" id="PTHR30222:SF2">
    <property type="entry name" value="ABC TRANSPORTER SUBSTRATE-BINDING PROTEIN"/>
    <property type="match status" value="1"/>
</dbReference>
<evidence type="ECO:0000313" key="6">
    <source>
        <dbReference type="Proteomes" id="UP000002943"/>
    </source>
</evidence>
<proteinExistence type="predicted"/>
<keyword evidence="3" id="KW-0732">Signal</keyword>
<dbReference type="SUPFAM" id="SSF53850">
    <property type="entry name" value="Periplasmic binding protein-like II"/>
    <property type="match status" value="1"/>
</dbReference>
<organism evidence="5 6">
    <name type="scientific">Vibrio caribbeanicus ATCC BAA-2122</name>
    <dbReference type="NCBI Taxonomy" id="796620"/>
    <lineage>
        <taxon>Bacteria</taxon>
        <taxon>Pseudomonadati</taxon>
        <taxon>Pseudomonadota</taxon>
        <taxon>Gammaproteobacteria</taxon>
        <taxon>Vibrionales</taxon>
        <taxon>Vibrionaceae</taxon>
        <taxon>Vibrio</taxon>
    </lineage>
</organism>
<dbReference type="Pfam" id="PF13416">
    <property type="entry name" value="SBP_bac_8"/>
    <property type="match status" value="1"/>
</dbReference>
<dbReference type="OrthoDB" id="9769319at2"/>
<protein>
    <submittedName>
        <fullName evidence="5">Spermidine/putrescine-binding periplasmic protein-like protein</fullName>
    </submittedName>
</protein>
<dbReference type="InterPro" id="IPR006059">
    <property type="entry name" value="SBP"/>
</dbReference>
<dbReference type="RefSeq" id="WP_009600109.1">
    <property type="nucleotide sequence ID" value="NZ_AEIU01000046.1"/>
</dbReference>
<name>E3BGM2_9VIBR</name>
<comment type="caution">
    <text evidence="5">The sequence shown here is derived from an EMBL/GenBank/DDBJ whole genome shotgun (WGS) entry which is preliminary data.</text>
</comment>
<dbReference type="GO" id="GO:0019808">
    <property type="term" value="F:polyamine binding"/>
    <property type="evidence" value="ECO:0007669"/>
    <property type="project" value="InterPro"/>
</dbReference>
<keyword evidence="4" id="KW-0574">Periplasm</keyword>
<evidence type="ECO:0000256" key="2">
    <source>
        <dbReference type="ARBA" id="ARBA00022448"/>
    </source>
</evidence>
<dbReference type="Proteomes" id="UP000002943">
    <property type="component" value="Unassembled WGS sequence"/>
</dbReference>
<evidence type="ECO:0000256" key="3">
    <source>
        <dbReference type="ARBA" id="ARBA00022729"/>
    </source>
</evidence>
<evidence type="ECO:0000313" key="5">
    <source>
        <dbReference type="EMBL" id="EFP97830.1"/>
    </source>
</evidence>
<evidence type="ECO:0000256" key="4">
    <source>
        <dbReference type="ARBA" id="ARBA00022764"/>
    </source>
</evidence>
<reference evidence="5 6" key="1">
    <citation type="journal article" date="2012" name="Int. J. Syst. Evol. Microbiol.">
        <title>Vibrio caribbeanicus sp. nov., isolated from the marine sponge Scleritoderma cyanea.</title>
        <authorList>
            <person name="Hoffmann M."/>
            <person name="Monday S.R."/>
            <person name="Allard M.W."/>
            <person name="Strain E.A."/>
            <person name="Whittaker P."/>
            <person name="Naum M."/>
            <person name="McCarthy P.J."/>
            <person name="Lopez J.V."/>
            <person name="Fischer M."/>
            <person name="Brown E.W."/>
        </authorList>
    </citation>
    <scope>NUCLEOTIDE SEQUENCE [LARGE SCALE GENOMIC DNA]</scope>
    <source>
        <strain evidence="5 6">ATCC BAA-2122</strain>
    </source>
</reference>
<gene>
    <name evidence="5" type="ORF">VIBC2010_01004</name>
</gene>
<dbReference type="EMBL" id="AEIU01000046">
    <property type="protein sequence ID" value="EFP97830.1"/>
    <property type="molecule type" value="Genomic_DNA"/>
</dbReference>
<comment type="subcellular location">
    <subcellularLocation>
        <location evidence="1">Periplasm</location>
    </subcellularLocation>
</comment>
<evidence type="ECO:0000256" key="1">
    <source>
        <dbReference type="ARBA" id="ARBA00004418"/>
    </source>
</evidence>
<accession>E3BGM2</accession>
<dbReference type="PRINTS" id="PR00909">
    <property type="entry name" value="SPERMDNBNDNG"/>
</dbReference>
<keyword evidence="6" id="KW-1185">Reference proteome</keyword>